<name>A0ABP7LFC3_9SPHN</name>
<evidence type="ECO:0000313" key="1">
    <source>
        <dbReference type="EMBL" id="GAA3899244.1"/>
    </source>
</evidence>
<dbReference type="EMBL" id="BAABBM010000001">
    <property type="protein sequence ID" value="GAA3899244.1"/>
    <property type="molecule type" value="Genomic_DNA"/>
</dbReference>
<protein>
    <recommendedName>
        <fullName evidence="3">Inner membrane protein</fullName>
    </recommendedName>
</protein>
<gene>
    <name evidence="1" type="ORF">GCM10022276_17630</name>
</gene>
<accession>A0ABP7LFC3</accession>
<reference evidence="2" key="1">
    <citation type="journal article" date="2019" name="Int. J. Syst. Evol. Microbiol.">
        <title>The Global Catalogue of Microorganisms (GCM) 10K type strain sequencing project: providing services to taxonomists for standard genome sequencing and annotation.</title>
        <authorList>
            <consortium name="The Broad Institute Genomics Platform"/>
            <consortium name="The Broad Institute Genome Sequencing Center for Infectious Disease"/>
            <person name="Wu L."/>
            <person name="Ma J."/>
        </authorList>
    </citation>
    <scope>NUCLEOTIDE SEQUENCE [LARGE SCALE GENOMIC DNA]</scope>
    <source>
        <strain evidence="2">JCM 17543</strain>
    </source>
</reference>
<comment type="caution">
    <text evidence="1">The sequence shown here is derived from an EMBL/GenBank/DDBJ whole genome shotgun (WGS) entry which is preliminary data.</text>
</comment>
<evidence type="ECO:0008006" key="3">
    <source>
        <dbReference type="Google" id="ProtNLM"/>
    </source>
</evidence>
<dbReference type="RefSeq" id="WP_344699316.1">
    <property type="nucleotide sequence ID" value="NZ_BAABBM010000001.1"/>
</dbReference>
<organism evidence="1 2">
    <name type="scientific">Sphingomonas limnosediminicola</name>
    <dbReference type="NCBI Taxonomy" id="940133"/>
    <lineage>
        <taxon>Bacteria</taxon>
        <taxon>Pseudomonadati</taxon>
        <taxon>Pseudomonadota</taxon>
        <taxon>Alphaproteobacteria</taxon>
        <taxon>Sphingomonadales</taxon>
        <taxon>Sphingomonadaceae</taxon>
        <taxon>Sphingomonas</taxon>
    </lineage>
</organism>
<keyword evidence="2" id="KW-1185">Reference proteome</keyword>
<proteinExistence type="predicted"/>
<evidence type="ECO:0000313" key="2">
    <source>
        <dbReference type="Proteomes" id="UP001500827"/>
    </source>
</evidence>
<sequence length="271" mass="28905">MNGTSYRRQSNWGTRLLVGFVLVLAGAAAATWGLAHYKPAARVLGVAAEPAPVVTPKSVALSAAPSAPPAAAPAPTNAQVNELEARLARVENATQRAEGFAGRADALVVAFAARRAIDRGVALGYLEPLLVDRFGNQHQQAVATVITGSHQPVRLNDLIAEYDALGPELRRGGAQDNWWTNFRRELGTLIEVHRAERPAANPDARYQRAAQRLQAGDVDQALAETMRLPGASRAGPWVDKARRYVAAHRALDEIESAALLGSPTPQTAPAR</sequence>
<dbReference type="Proteomes" id="UP001500827">
    <property type="component" value="Unassembled WGS sequence"/>
</dbReference>